<accession>A0A1M4SXE2</accession>
<reference evidence="6" key="1">
    <citation type="submission" date="2016-11" db="EMBL/GenBank/DDBJ databases">
        <authorList>
            <person name="Varghese N."/>
            <person name="Submissions S."/>
        </authorList>
    </citation>
    <scope>NUCLEOTIDE SEQUENCE [LARGE SCALE GENOMIC DNA]</scope>
    <source>
        <strain evidence="6">DSM 27370</strain>
    </source>
</reference>
<dbReference type="GO" id="GO:0004764">
    <property type="term" value="F:shikimate 3-dehydrogenase (NADP+) activity"/>
    <property type="evidence" value="ECO:0007669"/>
    <property type="project" value="InterPro"/>
</dbReference>
<dbReference type="Proteomes" id="UP000184480">
    <property type="component" value="Unassembled WGS sequence"/>
</dbReference>
<sequence length="247" mass="27738">MKTFGLIGFPLKHSFSYRFFGEKFKKEEIDAQYLNFEIANIGMLSDIVNEYSKLQGLNVTIPYKEQVIPLLDEMDTTAAAIGAVNVIKITRREGKVHLKGYNSDLIGFQRSISPLLDPAIHLKALILGTGGGSKAVEYGLKHLGLSTQYVSRTKRDGVLTYDELTKDVMDEYKVIVNASPVGTFPNVDECPNIPYEYIGKDHLLFDLVYNPPLTKFLDLGERRGAKIKNGAEMLELQAMAAWEIWNQ</sequence>
<dbReference type="InterPro" id="IPR046346">
    <property type="entry name" value="Aminoacid_DH-like_N_sf"/>
</dbReference>
<dbReference type="GO" id="GO:0009073">
    <property type="term" value="P:aromatic amino acid family biosynthetic process"/>
    <property type="evidence" value="ECO:0007669"/>
    <property type="project" value="UniProtKB-KW"/>
</dbReference>
<evidence type="ECO:0000256" key="3">
    <source>
        <dbReference type="ARBA" id="ARBA00023141"/>
    </source>
</evidence>
<evidence type="ECO:0000256" key="1">
    <source>
        <dbReference type="ARBA" id="ARBA00004871"/>
    </source>
</evidence>
<proteinExistence type="predicted"/>
<dbReference type="GO" id="GO:0005829">
    <property type="term" value="C:cytosol"/>
    <property type="evidence" value="ECO:0007669"/>
    <property type="project" value="TreeGrafter"/>
</dbReference>
<dbReference type="InterPro" id="IPR022893">
    <property type="entry name" value="Shikimate_DH_fam"/>
</dbReference>
<dbReference type="PANTHER" id="PTHR21089">
    <property type="entry name" value="SHIKIMATE DEHYDROGENASE"/>
    <property type="match status" value="1"/>
</dbReference>
<dbReference type="InterPro" id="IPR036291">
    <property type="entry name" value="NAD(P)-bd_dom_sf"/>
</dbReference>
<keyword evidence="3" id="KW-0028">Amino-acid biosynthesis</keyword>
<evidence type="ECO:0000313" key="6">
    <source>
        <dbReference type="Proteomes" id="UP000184480"/>
    </source>
</evidence>
<dbReference type="SUPFAM" id="SSF51735">
    <property type="entry name" value="NAD(P)-binding Rossmann-fold domains"/>
    <property type="match status" value="1"/>
</dbReference>
<dbReference type="Pfam" id="PF08501">
    <property type="entry name" value="Shikimate_dh_N"/>
    <property type="match status" value="1"/>
</dbReference>
<dbReference type="AlphaFoldDB" id="A0A1M4SXE2"/>
<dbReference type="CDD" id="cd01065">
    <property type="entry name" value="NAD_bind_Shikimate_DH"/>
    <property type="match status" value="1"/>
</dbReference>
<dbReference type="EMBL" id="FQUC01000001">
    <property type="protein sequence ID" value="SHE36809.1"/>
    <property type="molecule type" value="Genomic_DNA"/>
</dbReference>
<gene>
    <name evidence="5" type="ORF">SAMN05444362_101174</name>
</gene>
<keyword evidence="6" id="KW-1185">Reference proteome</keyword>
<dbReference type="Gene3D" id="3.40.50.720">
    <property type="entry name" value="NAD(P)-binding Rossmann-like Domain"/>
    <property type="match status" value="1"/>
</dbReference>
<organism evidence="5 6">
    <name type="scientific">Dysgonomonas macrotermitis</name>
    <dbReference type="NCBI Taxonomy" id="1346286"/>
    <lineage>
        <taxon>Bacteria</taxon>
        <taxon>Pseudomonadati</taxon>
        <taxon>Bacteroidota</taxon>
        <taxon>Bacteroidia</taxon>
        <taxon>Bacteroidales</taxon>
        <taxon>Dysgonomonadaceae</taxon>
        <taxon>Dysgonomonas</taxon>
    </lineage>
</organism>
<evidence type="ECO:0000313" key="5">
    <source>
        <dbReference type="EMBL" id="SHE36809.1"/>
    </source>
</evidence>
<dbReference type="STRING" id="1346286.SAMN05444362_101174"/>
<protein>
    <submittedName>
        <fullName evidence="5">Shikimate dehydrogenase</fullName>
    </submittedName>
</protein>
<feature type="domain" description="Shikimate dehydrogenase substrate binding N-terminal" evidence="4">
    <location>
        <begin position="6"/>
        <end position="87"/>
    </location>
</feature>
<dbReference type="RefSeq" id="WP_062175283.1">
    <property type="nucleotide sequence ID" value="NZ_BBXL01000001.1"/>
</dbReference>
<dbReference type="OrthoDB" id="9792692at2"/>
<keyword evidence="3" id="KW-0057">Aromatic amino acid biosynthesis</keyword>
<keyword evidence="2" id="KW-0560">Oxidoreductase</keyword>
<dbReference type="Gene3D" id="3.40.50.10860">
    <property type="entry name" value="Leucine Dehydrogenase, chain A, domain 1"/>
    <property type="match status" value="1"/>
</dbReference>
<comment type="pathway">
    <text evidence="1">Metabolic intermediate biosynthesis; chorismate biosynthesis; chorismate from D-erythrose 4-phosphate and phosphoenolpyruvate: step 4/7.</text>
</comment>
<evidence type="ECO:0000256" key="2">
    <source>
        <dbReference type="ARBA" id="ARBA00023002"/>
    </source>
</evidence>
<name>A0A1M4SXE2_9BACT</name>
<dbReference type="GO" id="GO:0050661">
    <property type="term" value="F:NADP binding"/>
    <property type="evidence" value="ECO:0007669"/>
    <property type="project" value="TreeGrafter"/>
</dbReference>
<dbReference type="InterPro" id="IPR013708">
    <property type="entry name" value="Shikimate_DH-bd_N"/>
</dbReference>
<dbReference type="PANTHER" id="PTHR21089:SF1">
    <property type="entry name" value="BIFUNCTIONAL 3-DEHYDROQUINATE DEHYDRATASE_SHIKIMATE DEHYDROGENASE, CHLOROPLASTIC"/>
    <property type="match status" value="1"/>
</dbReference>
<dbReference type="GO" id="GO:0019632">
    <property type="term" value="P:shikimate metabolic process"/>
    <property type="evidence" value="ECO:0007669"/>
    <property type="project" value="TreeGrafter"/>
</dbReference>
<evidence type="ECO:0000259" key="4">
    <source>
        <dbReference type="Pfam" id="PF08501"/>
    </source>
</evidence>
<dbReference type="SUPFAM" id="SSF53223">
    <property type="entry name" value="Aminoacid dehydrogenase-like, N-terminal domain"/>
    <property type="match status" value="1"/>
</dbReference>
<dbReference type="GO" id="GO:0009423">
    <property type="term" value="P:chorismate biosynthetic process"/>
    <property type="evidence" value="ECO:0007669"/>
    <property type="project" value="TreeGrafter"/>
</dbReference>